<sequence length="85" mass="9922">MVTLQKAKQDIEQAKTDMLTSKDGDFFENLFDYFHEDESIASYHLDECIQEARASIADYEETWKKQKAKEDELLDSLAKLVKKKS</sequence>
<protein>
    <submittedName>
        <fullName evidence="1">Uncharacterized protein</fullName>
    </submittedName>
</protein>
<accession>W7DIT3</accession>
<organism evidence="1 2">
    <name type="scientific">Listeria fleischmannii FSL S10-1203</name>
    <dbReference type="NCBI Taxonomy" id="1265822"/>
    <lineage>
        <taxon>Bacteria</taxon>
        <taxon>Bacillati</taxon>
        <taxon>Bacillota</taxon>
        <taxon>Bacilli</taxon>
        <taxon>Bacillales</taxon>
        <taxon>Listeriaceae</taxon>
        <taxon>Listeria</taxon>
    </lineage>
</organism>
<evidence type="ECO:0000313" key="1">
    <source>
        <dbReference type="EMBL" id="EUJ64869.1"/>
    </source>
</evidence>
<dbReference type="AlphaFoldDB" id="W7DIT3"/>
<comment type="caution">
    <text evidence="1">The sequence shown here is derived from an EMBL/GenBank/DDBJ whole genome shotgun (WGS) entry which is preliminary data.</text>
</comment>
<proteinExistence type="predicted"/>
<evidence type="ECO:0000313" key="2">
    <source>
        <dbReference type="Proteomes" id="UP000019241"/>
    </source>
</evidence>
<dbReference type="Proteomes" id="UP000019241">
    <property type="component" value="Unassembled WGS sequence"/>
</dbReference>
<name>W7DIT3_9LIST</name>
<gene>
    <name evidence="1" type="ORF">MCOL2_01720</name>
</gene>
<dbReference type="PATRIC" id="fig|1265822.4.peg.352"/>
<reference evidence="1 2" key="1">
    <citation type="submission" date="2012-12" db="EMBL/GenBank/DDBJ databases">
        <title>Novel taxa of Listeriaceae from agricultural environments in the United States.</title>
        <authorList>
            <person name="den Bakker H.C."/>
            <person name="Allred A."/>
            <person name="Warchocki S."/>
            <person name="Wright E.M."/>
            <person name="Burrell A."/>
            <person name="Nightingale K.K."/>
            <person name="Kephart D."/>
            <person name="Wiedmann M."/>
        </authorList>
    </citation>
    <scope>NUCLEOTIDE SEQUENCE [LARGE SCALE GENOMIC DNA]</scope>
    <source>
        <strain evidence="1 2">FSL S10-1203</strain>
    </source>
</reference>
<dbReference type="EMBL" id="AODM01000005">
    <property type="protein sequence ID" value="EUJ64869.1"/>
    <property type="molecule type" value="Genomic_DNA"/>
</dbReference>